<gene>
    <name evidence="6" type="ORF">POSPLADRAFT_1156228</name>
</gene>
<keyword evidence="7" id="KW-1185">Reference proteome</keyword>
<dbReference type="GO" id="GO:0016559">
    <property type="term" value="P:peroxisome fission"/>
    <property type="evidence" value="ECO:0007669"/>
    <property type="project" value="InterPro"/>
</dbReference>
<comment type="subcellular location">
    <subcellularLocation>
        <location evidence="4">Peroxisome membrane</location>
    </subcellularLocation>
</comment>
<evidence type="ECO:0000256" key="4">
    <source>
        <dbReference type="ARBA" id="ARBA00046271"/>
    </source>
</evidence>
<dbReference type="STRING" id="670580.A0A1X6MMG4"/>
<dbReference type="EMBL" id="KZ110607">
    <property type="protein sequence ID" value="OSX57621.1"/>
    <property type="molecule type" value="Genomic_DNA"/>
</dbReference>
<dbReference type="OrthoDB" id="10005898at2759"/>
<protein>
    <submittedName>
        <fullName evidence="6">Uncharacterized protein</fullName>
    </submittedName>
</protein>
<sequence length="344" mass="39169">MSRPSKPLTLSRIEDLTLGSFAFVPTSETIDHLVRYLSTWSGSDKLFMIIQYAVKLVIPFLQFRARLQHRAGTRSSAHSGAAESLTKVYNLIGDARMFFRIWGKYRLLPIIQWLTSIERNRPPTRRLLTLERLQGWSMLAYYPLEHLYYLLAHGIIPSEIPKPSVSALLPFTKSKPSEKRIPLDINALGIWSCRFWALYVALQFAHLREDRKLLQMRERDINKSKVRTATAVEKEELHKRWDAFWSEVVVNVGYLPLTIHWSLEKGLFNNDIWVGVFGLLAGLASWRSGWKATALPQPPAETPRPLSDQDVLPEPAEPVPYDATMDPDVVAPLVILDLSGSANA</sequence>
<keyword evidence="3" id="KW-0576">Peroxisome</keyword>
<dbReference type="InterPro" id="IPR008733">
    <property type="entry name" value="PEX11"/>
</dbReference>
<name>A0A1X6MMG4_9APHY</name>
<evidence type="ECO:0000256" key="5">
    <source>
        <dbReference type="SAM" id="MobiDB-lite"/>
    </source>
</evidence>
<dbReference type="GO" id="GO:0005778">
    <property type="term" value="C:peroxisomal membrane"/>
    <property type="evidence" value="ECO:0007669"/>
    <property type="project" value="UniProtKB-SubCell"/>
</dbReference>
<evidence type="ECO:0000313" key="7">
    <source>
        <dbReference type="Proteomes" id="UP000194127"/>
    </source>
</evidence>
<dbReference type="PANTHER" id="PTHR12652">
    <property type="entry name" value="PEROXISOMAL BIOGENESIS FACTOR 11"/>
    <property type="match status" value="1"/>
</dbReference>
<feature type="region of interest" description="Disordered" evidence="5">
    <location>
        <begin position="294"/>
        <end position="324"/>
    </location>
</feature>
<dbReference type="Proteomes" id="UP000194127">
    <property type="component" value="Unassembled WGS sequence"/>
</dbReference>
<dbReference type="GeneID" id="36331994"/>
<organism evidence="6 7">
    <name type="scientific">Postia placenta MAD-698-R-SB12</name>
    <dbReference type="NCBI Taxonomy" id="670580"/>
    <lineage>
        <taxon>Eukaryota</taxon>
        <taxon>Fungi</taxon>
        <taxon>Dikarya</taxon>
        <taxon>Basidiomycota</taxon>
        <taxon>Agaricomycotina</taxon>
        <taxon>Agaricomycetes</taxon>
        <taxon>Polyporales</taxon>
        <taxon>Adustoporiaceae</taxon>
        <taxon>Rhodonia</taxon>
    </lineage>
</organism>
<proteinExistence type="predicted"/>
<dbReference type="PANTHER" id="PTHR12652:SF25">
    <property type="entry name" value="MICROBODY (PEROXISOME) PROLIFERATION PROTEIN PEROXIN 11C (EUROFUNG)"/>
    <property type="match status" value="1"/>
</dbReference>
<evidence type="ECO:0000256" key="1">
    <source>
        <dbReference type="ARBA" id="ARBA00022593"/>
    </source>
</evidence>
<dbReference type="AlphaFoldDB" id="A0A1X6MMG4"/>
<dbReference type="RefSeq" id="XP_024334415.1">
    <property type="nucleotide sequence ID" value="XM_024487045.1"/>
</dbReference>
<reference evidence="6 7" key="1">
    <citation type="submission" date="2017-04" db="EMBL/GenBank/DDBJ databases">
        <title>Genome Sequence of the Model Brown-Rot Fungus Postia placenta SB12.</title>
        <authorList>
            <consortium name="DOE Joint Genome Institute"/>
            <person name="Gaskell J."/>
            <person name="Kersten P."/>
            <person name="Larrondo L.F."/>
            <person name="Canessa P."/>
            <person name="Martinez D."/>
            <person name="Hibbett D."/>
            <person name="Schmoll M."/>
            <person name="Kubicek C.P."/>
            <person name="Martinez A.T."/>
            <person name="Yadav J."/>
            <person name="Master E."/>
            <person name="Magnuson J.K."/>
            <person name="James T."/>
            <person name="Yaver D."/>
            <person name="Berka R."/>
            <person name="Labutti K."/>
            <person name="Lipzen A."/>
            <person name="Aerts A."/>
            <person name="Barry K."/>
            <person name="Henrissat B."/>
            <person name="Blanchette R."/>
            <person name="Grigoriev I."/>
            <person name="Cullen D."/>
        </authorList>
    </citation>
    <scope>NUCLEOTIDE SEQUENCE [LARGE SCALE GENOMIC DNA]</scope>
    <source>
        <strain evidence="6 7">MAD-698-R-SB12</strain>
    </source>
</reference>
<keyword evidence="2" id="KW-0472">Membrane</keyword>
<keyword evidence="1" id="KW-0962">Peroxisome biogenesis</keyword>
<accession>A0A1X6MMG4</accession>
<evidence type="ECO:0000256" key="3">
    <source>
        <dbReference type="ARBA" id="ARBA00023140"/>
    </source>
</evidence>
<evidence type="ECO:0000313" key="6">
    <source>
        <dbReference type="EMBL" id="OSX57621.1"/>
    </source>
</evidence>
<evidence type="ECO:0000256" key="2">
    <source>
        <dbReference type="ARBA" id="ARBA00023136"/>
    </source>
</evidence>
<dbReference type="Pfam" id="PF05648">
    <property type="entry name" value="PEX11"/>
    <property type="match status" value="1"/>
</dbReference>